<dbReference type="GO" id="GO:0016413">
    <property type="term" value="F:O-acetyltransferase activity"/>
    <property type="evidence" value="ECO:0007669"/>
    <property type="project" value="InterPro"/>
</dbReference>
<dbReference type="PANTHER" id="PTHR32285:SF235">
    <property type="entry name" value="PROTEIN TRICHOME BIREFRINGENCE-LIKE 16"/>
    <property type="match status" value="1"/>
</dbReference>
<sequence>MPLDSSSWQIKETGRQDTTYQVTIGELRSLEETVRYCRMNLANEDVASAVRGTKVKILDITSMTQLRDEAHVSCNKTGDNDCLHWCLPGVPDTWNELLVAQREAPPAGLQLPAMFIII</sequence>
<feature type="domain" description="Trichome birefringence-like C-terminal" evidence="2">
    <location>
        <begin position="38"/>
        <end position="100"/>
    </location>
</feature>
<dbReference type="GO" id="GO:0005794">
    <property type="term" value="C:Golgi apparatus"/>
    <property type="evidence" value="ECO:0007669"/>
    <property type="project" value="TreeGrafter"/>
</dbReference>
<dbReference type="STRING" id="93759.A0A1R3GDA4"/>
<dbReference type="InterPro" id="IPR029962">
    <property type="entry name" value="TBL"/>
</dbReference>
<dbReference type="InterPro" id="IPR026057">
    <property type="entry name" value="TBL_C"/>
</dbReference>
<dbReference type="EMBL" id="AWUE01022794">
    <property type="protein sequence ID" value="OMO56088.1"/>
    <property type="molecule type" value="Genomic_DNA"/>
</dbReference>
<dbReference type="Pfam" id="PF13839">
    <property type="entry name" value="PC-Esterase"/>
    <property type="match status" value="1"/>
</dbReference>
<dbReference type="OrthoDB" id="630188at2759"/>
<keyword evidence="4" id="KW-1185">Reference proteome</keyword>
<evidence type="ECO:0000313" key="3">
    <source>
        <dbReference type="EMBL" id="OMO56088.1"/>
    </source>
</evidence>
<comment type="similarity">
    <text evidence="1">Belongs to the PC-esterase family. TBL subfamily.</text>
</comment>
<dbReference type="Proteomes" id="UP000187203">
    <property type="component" value="Unassembled WGS sequence"/>
</dbReference>
<proteinExistence type="inferred from homology"/>
<accession>A0A1R3GDA4</accession>
<reference evidence="4" key="1">
    <citation type="submission" date="2013-09" db="EMBL/GenBank/DDBJ databases">
        <title>Corchorus olitorius genome sequencing.</title>
        <authorList>
            <person name="Alam M."/>
            <person name="Haque M.S."/>
            <person name="Islam M.S."/>
            <person name="Emdad E.M."/>
            <person name="Islam M.M."/>
            <person name="Ahmed B."/>
            <person name="Halim A."/>
            <person name="Hossen Q.M.M."/>
            <person name="Hossain M.Z."/>
            <person name="Ahmed R."/>
            <person name="Khan M.M."/>
            <person name="Islam R."/>
            <person name="Rashid M.M."/>
            <person name="Khan S.A."/>
            <person name="Rahman M.S."/>
            <person name="Alam M."/>
            <person name="Yahiya A.S."/>
            <person name="Khan M.S."/>
            <person name="Azam M.S."/>
            <person name="Haque T."/>
            <person name="Lashkar M.Z.H."/>
            <person name="Akhand A.I."/>
            <person name="Morshed G."/>
            <person name="Roy S."/>
            <person name="Uddin K.S."/>
            <person name="Rabeya T."/>
            <person name="Hossain A.S."/>
            <person name="Chowdhury A."/>
            <person name="Snigdha A.R."/>
            <person name="Mortoza M.S."/>
            <person name="Matin S.A."/>
            <person name="Hoque S.M.E."/>
            <person name="Islam M.K."/>
            <person name="Roy D.K."/>
            <person name="Haider R."/>
            <person name="Moosa M.M."/>
            <person name="Elias S.M."/>
            <person name="Hasan A.M."/>
            <person name="Jahan S."/>
            <person name="Shafiuddin M."/>
            <person name="Mahmood N."/>
            <person name="Shommy N.S."/>
        </authorList>
    </citation>
    <scope>NUCLEOTIDE SEQUENCE [LARGE SCALE GENOMIC DNA]</scope>
    <source>
        <strain evidence="4">cv. O-4</strain>
    </source>
</reference>
<name>A0A1R3GDA4_9ROSI</name>
<evidence type="ECO:0000313" key="4">
    <source>
        <dbReference type="Proteomes" id="UP000187203"/>
    </source>
</evidence>
<gene>
    <name evidence="3" type="ORF">COLO4_35788</name>
</gene>
<organism evidence="3 4">
    <name type="scientific">Corchorus olitorius</name>
    <dbReference type="NCBI Taxonomy" id="93759"/>
    <lineage>
        <taxon>Eukaryota</taxon>
        <taxon>Viridiplantae</taxon>
        <taxon>Streptophyta</taxon>
        <taxon>Embryophyta</taxon>
        <taxon>Tracheophyta</taxon>
        <taxon>Spermatophyta</taxon>
        <taxon>Magnoliopsida</taxon>
        <taxon>eudicotyledons</taxon>
        <taxon>Gunneridae</taxon>
        <taxon>Pentapetalae</taxon>
        <taxon>rosids</taxon>
        <taxon>malvids</taxon>
        <taxon>Malvales</taxon>
        <taxon>Malvaceae</taxon>
        <taxon>Grewioideae</taxon>
        <taxon>Apeibeae</taxon>
        <taxon>Corchorus</taxon>
    </lineage>
</organism>
<protein>
    <submittedName>
        <fullName evidence="3">PC-Esterase</fullName>
    </submittedName>
</protein>
<evidence type="ECO:0000259" key="2">
    <source>
        <dbReference type="Pfam" id="PF13839"/>
    </source>
</evidence>
<dbReference type="PANTHER" id="PTHR32285">
    <property type="entry name" value="PROTEIN TRICHOME BIREFRINGENCE-LIKE 9-RELATED"/>
    <property type="match status" value="1"/>
</dbReference>
<evidence type="ECO:0000256" key="1">
    <source>
        <dbReference type="ARBA" id="ARBA00007727"/>
    </source>
</evidence>
<dbReference type="AlphaFoldDB" id="A0A1R3GDA4"/>
<comment type="caution">
    <text evidence="3">The sequence shown here is derived from an EMBL/GenBank/DDBJ whole genome shotgun (WGS) entry which is preliminary data.</text>
</comment>